<accession>A0A1S2PIN7</accession>
<reference evidence="1 2" key="1">
    <citation type="submission" date="2016-10" db="EMBL/GenBank/DDBJ databases">
        <title>Genome sequence of Streptomyces sp. MUSC 1.</title>
        <authorList>
            <person name="Lee L.-H."/>
            <person name="Ser H.-L."/>
            <person name="Law J.W.-F."/>
        </authorList>
    </citation>
    <scope>NUCLEOTIDE SEQUENCE [LARGE SCALE GENOMIC DNA]</scope>
    <source>
        <strain evidence="1 2">MUSC 1</strain>
    </source>
</reference>
<organism evidence="1 2">
    <name type="scientific">Streptomyces monashensis</name>
    <dbReference type="NCBI Taxonomy" id="1678012"/>
    <lineage>
        <taxon>Bacteria</taxon>
        <taxon>Bacillati</taxon>
        <taxon>Actinomycetota</taxon>
        <taxon>Actinomycetes</taxon>
        <taxon>Kitasatosporales</taxon>
        <taxon>Streptomycetaceae</taxon>
        <taxon>Streptomyces</taxon>
    </lineage>
</organism>
<keyword evidence="2" id="KW-1185">Reference proteome</keyword>
<dbReference type="AlphaFoldDB" id="A0A1S2PIN7"/>
<evidence type="ECO:0000313" key="1">
    <source>
        <dbReference type="EMBL" id="OIJ93593.1"/>
    </source>
</evidence>
<protein>
    <submittedName>
        <fullName evidence="1">Uncharacterized protein</fullName>
    </submittedName>
</protein>
<evidence type="ECO:0000313" key="2">
    <source>
        <dbReference type="Proteomes" id="UP000179642"/>
    </source>
</evidence>
<proteinExistence type="predicted"/>
<sequence length="97" mass="10584">MCGSSVAHQAWTQQDKSSLRLGLIEPLYECDLLRTAAPEQLELSVALIRVDGASDCCYRSNGCTPHPHIDPFTVSALSALDVPVIERVDELRDLGMS</sequence>
<comment type="caution">
    <text evidence="1">The sequence shown here is derived from an EMBL/GenBank/DDBJ whole genome shotgun (WGS) entry which is preliminary data.</text>
</comment>
<dbReference type="Proteomes" id="UP000179642">
    <property type="component" value="Unassembled WGS sequence"/>
</dbReference>
<dbReference type="EMBL" id="MLYO01000073">
    <property type="protein sequence ID" value="OIJ93593.1"/>
    <property type="molecule type" value="Genomic_DNA"/>
</dbReference>
<gene>
    <name evidence="1" type="ORF">BIV23_37195</name>
</gene>
<name>A0A1S2PIN7_9ACTN</name>